<comment type="caution">
    <text evidence="6">The sequence shown here is derived from an EMBL/GenBank/DDBJ whole genome shotgun (WGS) entry which is preliminary data.</text>
</comment>
<evidence type="ECO:0000313" key="6">
    <source>
        <dbReference type="EMBL" id="MFC4262755.1"/>
    </source>
</evidence>
<keyword evidence="2" id="KW-0472">Membrane</keyword>
<dbReference type="InterPro" id="IPR036942">
    <property type="entry name" value="Beta-barrel_TonB_sf"/>
</dbReference>
<dbReference type="Gene3D" id="2.40.170.20">
    <property type="entry name" value="TonB-dependent receptor, beta-barrel domain"/>
    <property type="match status" value="1"/>
</dbReference>
<evidence type="ECO:0000259" key="5">
    <source>
        <dbReference type="Pfam" id="PF14905"/>
    </source>
</evidence>
<dbReference type="PANTHER" id="PTHR40980">
    <property type="entry name" value="PLUG DOMAIN-CONTAINING PROTEIN"/>
    <property type="match status" value="1"/>
</dbReference>
<gene>
    <name evidence="6" type="ORF">ACFOWM_07700</name>
</gene>
<feature type="chain" id="PRO_5045062409" evidence="4">
    <location>
        <begin position="21"/>
        <end position="793"/>
    </location>
</feature>
<protein>
    <submittedName>
        <fullName evidence="6">TonB-dependent receptor domain-containing protein</fullName>
    </submittedName>
</protein>
<keyword evidence="6" id="KW-0675">Receptor</keyword>
<organism evidence="6 7">
    <name type="scientific">Ferruginibacter yonginensis</name>
    <dbReference type="NCBI Taxonomy" id="1310416"/>
    <lineage>
        <taxon>Bacteria</taxon>
        <taxon>Pseudomonadati</taxon>
        <taxon>Bacteroidota</taxon>
        <taxon>Chitinophagia</taxon>
        <taxon>Chitinophagales</taxon>
        <taxon>Chitinophagaceae</taxon>
        <taxon>Ferruginibacter</taxon>
    </lineage>
</organism>
<dbReference type="Pfam" id="PF14905">
    <property type="entry name" value="OMP_b-brl_3"/>
    <property type="match status" value="1"/>
</dbReference>
<evidence type="ECO:0000256" key="4">
    <source>
        <dbReference type="SAM" id="SignalP"/>
    </source>
</evidence>
<evidence type="ECO:0000256" key="2">
    <source>
        <dbReference type="ARBA" id="ARBA00023136"/>
    </source>
</evidence>
<accession>A0ABV8QR76</accession>
<keyword evidence="4" id="KW-0732">Signal</keyword>
<evidence type="ECO:0000256" key="1">
    <source>
        <dbReference type="ARBA" id="ARBA00004442"/>
    </source>
</evidence>
<dbReference type="EMBL" id="JBHSCZ010000002">
    <property type="protein sequence ID" value="MFC4262755.1"/>
    <property type="molecule type" value="Genomic_DNA"/>
</dbReference>
<dbReference type="SUPFAM" id="SSF56935">
    <property type="entry name" value="Porins"/>
    <property type="match status" value="1"/>
</dbReference>
<feature type="signal peptide" evidence="4">
    <location>
        <begin position="1"/>
        <end position="20"/>
    </location>
</feature>
<evidence type="ECO:0000313" key="7">
    <source>
        <dbReference type="Proteomes" id="UP001595907"/>
    </source>
</evidence>
<keyword evidence="7" id="KW-1185">Reference proteome</keyword>
<proteinExistence type="predicted"/>
<dbReference type="RefSeq" id="WP_379708511.1">
    <property type="nucleotide sequence ID" value="NZ_JBHSCZ010000002.1"/>
</dbReference>
<name>A0ABV8QR76_9BACT</name>
<reference evidence="7" key="1">
    <citation type="journal article" date="2019" name="Int. J. Syst. Evol. Microbiol.">
        <title>The Global Catalogue of Microorganisms (GCM) 10K type strain sequencing project: providing services to taxonomists for standard genome sequencing and annotation.</title>
        <authorList>
            <consortium name="The Broad Institute Genomics Platform"/>
            <consortium name="The Broad Institute Genome Sequencing Center for Infectious Disease"/>
            <person name="Wu L."/>
            <person name="Ma J."/>
        </authorList>
    </citation>
    <scope>NUCLEOTIDE SEQUENCE [LARGE SCALE GENOMIC DNA]</scope>
    <source>
        <strain evidence="7">CECT 8289</strain>
    </source>
</reference>
<dbReference type="Proteomes" id="UP001595907">
    <property type="component" value="Unassembled WGS sequence"/>
</dbReference>
<dbReference type="Gene3D" id="2.170.130.10">
    <property type="entry name" value="TonB-dependent receptor, plug domain"/>
    <property type="match status" value="1"/>
</dbReference>
<sequence>MKSRLLTSCILVLLSNAIYAQNIEAKVVIKNEQQEAITNATVQFLRTADSAIVAVRTLKNNVSFSIKKNTTYFLRISAVNINNIFTQVSSGDNDTTFTVNAQTKTKDMGAVVVNAVKPIIKQDDDKTVVDVEPIAVSSTNAFEVLEKTPGAIVDQDGNVYLNSTTPATVFINGREIKLSASDLSSLLKSLPANSISKVEILRTPSAKYDAASSGGIVNIVLKKGVKLGTNGSFDVSHFQGKVATQSIGFNINKSADKLNLRAAYSFTNRNNYDVLTSSRISNSNTIFNQDAYTKLPGINNYANVGVDYNFNKKWSAGYDVRLSANNNHSRVNNDIDIKSISTNTTIGKNVSIVQNNGPSIYLGNNFTTKLKIDSLGSEWTNNIDYTYFKTTNNQVYQNLYIQPSKNTMFGNGDVNNTKNIITYRTDLVLKLKNKYTVELGTKANVSFSKNNAAYFADTSMGKYVDRFQTNRFKYKETIAASYFQVAKTFKGLTVKPGLRLEYTNINGNQLIPSDTTFKINRTDLFPFLFLRHKIAKVFGFKLSASAIYKRSITRPFYEALNPFPRYADQYTFDVGNPSLQPQFTTNYEVNIMADDFPLLTAGFNNVKNIFSNITYVKNDTLFRTYDNLGTNKEAYLRLVAGIPPGKKYFFYAGAQANFINYNGLYDNAPFTFKRTSWNLFMFQSFKATPTLNLSLNGFMRINAVANFFELKNFGSLNFSANKSLLNKKMNIVLSVNDMFRTNRNAFTVDQTNFTATGLRYTDTRRVGIAVKYNFGIKPKAEPKQTIQVPNEFN</sequence>
<dbReference type="InterPro" id="IPR041700">
    <property type="entry name" value="OMP_b-brl_3"/>
</dbReference>
<dbReference type="InterPro" id="IPR037066">
    <property type="entry name" value="Plug_dom_sf"/>
</dbReference>
<comment type="subcellular location">
    <subcellularLocation>
        <location evidence="1">Cell outer membrane</location>
    </subcellularLocation>
</comment>
<evidence type="ECO:0000256" key="3">
    <source>
        <dbReference type="ARBA" id="ARBA00023237"/>
    </source>
</evidence>
<dbReference type="PANTHER" id="PTHR40980:SF4">
    <property type="entry name" value="TONB-DEPENDENT RECEPTOR-LIKE BETA-BARREL DOMAIN-CONTAINING PROTEIN"/>
    <property type="match status" value="1"/>
</dbReference>
<keyword evidence="3" id="KW-0998">Cell outer membrane</keyword>
<feature type="domain" description="Outer membrane protein beta-barrel" evidence="5">
    <location>
        <begin position="371"/>
        <end position="772"/>
    </location>
</feature>